<dbReference type="InterPro" id="IPR003660">
    <property type="entry name" value="HAMP_dom"/>
</dbReference>
<dbReference type="Proteomes" id="UP000036410">
    <property type="component" value="Chromosome"/>
</dbReference>
<evidence type="ECO:0000256" key="13">
    <source>
        <dbReference type="ARBA" id="ARBA00023136"/>
    </source>
</evidence>
<dbReference type="GO" id="GO:0005886">
    <property type="term" value="C:plasma membrane"/>
    <property type="evidence" value="ECO:0007669"/>
    <property type="project" value="UniProtKB-SubCell"/>
</dbReference>
<dbReference type="InterPro" id="IPR050398">
    <property type="entry name" value="HssS/ArlS-like"/>
</dbReference>
<dbReference type="SMART" id="SM00387">
    <property type="entry name" value="HATPase_c"/>
    <property type="match status" value="1"/>
</dbReference>
<evidence type="ECO:0000256" key="12">
    <source>
        <dbReference type="ARBA" id="ARBA00023012"/>
    </source>
</evidence>
<dbReference type="PANTHER" id="PTHR45528">
    <property type="entry name" value="SENSOR HISTIDINE KINASE CPXA"/>
    <property type="match status" value="1"/>
</dbReference>
<dbReference type="PROSITE" id="PS50109">
    <property type="entry name" value="HIS_KIN"/>
    <property type="match status" value="1"/>
</dbReference>
<evidence type="ECO:0000256" key="11">
    <source>
        <dbReference type="ARBA" id="ARBA00022989"/>
    </source>
</evidence>
<keyword evidence="13 14" id="KW-0472">Membrane</keyword>
<evidence type="ECO:0000256" key="2">
    <source>
        <dbReference type="ARBA" id="ARBA00004651"/>
    </source>
</evidence>
<evidence type="ECO:0000256" key="10">
    <source>
        <dbReference type="ARBA" id="ARBA00022840"/>
    </source>
</evidence>
<dbReference type="InterPro" id="IPR036097">
    <property type="entry name" value="HisK_dim/P_sf"/>
</dbReference>
<dbReference type="CDD" id="cd06225">
    <property type="entry name" value="HAMP"/>
    <property type="match status" value="1"/>
</dbReference>
<keyword evidence="12" id="KW-0902">Two-component regulatory system</keyword>
<comment type="catalytic activity">
    <reaction evidence="1">
        <text>ATP + protein L-histidine = ADP + protein N-phospho-L-histidine.</text>
        <dbReference type="EC" id="2.7.13.3"/>
    </reaction>
</comment>
<evidence type="ECO:0000256" key="7">
    <source>
        <dbReference type="ARBA" id="ARBA00022692"/>
    </source>
</evidence>
<keyword evidence="8" id="KW-0547">Nucleotide-binding</keyword>
<keyword evidence="5" id="KW-0597">Phosphoprotein</keyword>
<organism evidence="17 18">
    <name type="scientific">Priestia megaterium Q3</name>
    <dbReference type="NCBI Taxonomy" id="1452722"/>
    <lineage>
        <taxon>Bacteria</taxon>
        <taxon>Bacillati</taxon>
        <taxon>Bacillota</taxon>
        <taxon>Bacilli</taxon>
        <taxon>Bacillales</taxon>
        <taxon>Bacillaceae</taxon>
        <taxon>Priestia</taxon>
    </lineage>
</organism>
<dbReference type="FunFam" id="1.10.287.130:FF:000008">
    <property type="entry name" value="Two-component sensor histidine kinase"/>
    <property type="match status" value="1"/>
</dbReference>
<dbReference type="SMART" id="SM00388">
    <property type="entry name" value="HisKA"/>
    <property type="match status" value="1"/>
</dbReference>
<dbReference type="Gene3D" id="1.10.287.130">
    <property type="match status" value="1"/>
</dbReference>
<evidence type="ECO:0000259" key="16">
    <source>
        <dbReference type="PROSITE" id="PS50885"/>
    </source>
</evidence>
<keyword evidence="7 14" id="KW-0812">Transmembrane</keyword>
<dbReference type="PROSITE" id="PS50885">
    <property type="entry name" value="HAMP"/>
    <property type="match status" value="1"/>
</dbReference>
<dbReference type="Pfam" id="PF00512">
    <property type="entry name" value="HisKA"/>
    <property type="match status" value="1"/>
</dbReference>
<evidence type="ECO:0000256" key="9">
    <source>
        <dbReference type="ARBA" id="ARBA00022777"/>
    </source>
</evidence>
<evidence type="ECO:0000256" key="8">
    <source>
        <dbReference type="ARBA" id="ARBA00022741"/>
    </source>
</evidence>
<feature type="domain" description="Histidine kinase" evidence="15">
    <location>
        <begin position="271"/>
        <end position="488"/>
    </location>
</feature>
<dbReference type="InterPro" id="IPR003594">
    <property type="entry name" value="HATPase_dom"/>
</dbReference>
<evidence type="ECO:0000256" key="3">
    <source>
        <dbReference type="ARBA" id="ARBA00012438"/>
    </source>
</evidence>
<dbReference type="InterPro" id="IPR005467">
    <property type="entry name" value="His_kinase_dom"/>
</dbReference>
<evidence type="ECO:0000313" key="17">
    <source>
        <dbReference type="EMBL" id="AKP77481.1"/>
    </source>
</evidence>
<dbReference type="Pfam" id="PF00672">
    <property type="entry name" value="HAMP"/>
    <property type="match status" value="1"/>
</dbReference>
<keyword evidence="9 17" id="KW-0418">Kinase</keyword>
<dbReference type="InterPro" id="IPR036890">
    <property type="entry name" value="HATPase_C_sf"/>
</dbReference>
<evidence type="ECO:0000256" key="5">
    <source>
        <dbReference type="ARBA" id="ARBA00022553"/>
    </source>
</evidence>
<sequence>MKTRNNADKIGRPSVNLNTKLFLIFIISLIVSILSFFLFIFINPQFGDIRNQQIEQQKEEETIRKLLVQLTHSIEGKHMSLDDIDNIASTLNPITDAHPNLGFLVANAKGDVLFHSNNKKIKSTNIKYLLKQKLTAESTGNQSFNTHYSSFISLLSLQGDIGYLVIEGPSFDPIFSPNRYIYQVYMGLGGSVLIFFVLFLLWTRPITRYIKQIEEGINRIVNKDWTYSIPVKGKNELSFLAKNINWMTEQMRQRFEKEREVEQAKNELITNLSHDLRTPLTSIIGYLTLLKDKQYKNSEELEQYIQTTYGISFKLKNLLDELFEYTKLSLPDVDMQFQEVDLSGVLYQLVGEYTPMFENRGLSVKVEIPDEAVFISIDIEKMIRVFDNLLSNAEKYSHESGDIEIVLYTNEKQVIARISNTTDQIASEELSHLFDKFYRMDKARSSKVVGSGIGLSIAKRIVELHQGEIWAESEQNKITMYVVLPLHQDTKEKETIYEDL</sequence>
<dbReference type="SUPFAM" id="SSF47384">
    <property type="entry name" value="Homodimeric domain of signal transducing histidine kinase"/>
    <property type="match status" value="1"/>
</dbReference>
<dbReference type="GO" id="GO:0000155">
    <property type="term" value="F:phosphorelay sensor kinase activity"/>
    <property type="evidence" value="ECO:0007669"/>
    <property type="project" value="InterPro"/>
</dbReference>
<gene>
    <name evidence="17" type="primary">walK_2</name>
    <name evidence="17" type="ORF">AS52_02520</name>
</gene>
<name>A0A806TH47_PRIMG</name>
<feature type="domain" description="HAMP" evidence="16">
    <location>
        <begin position="204"/>
        <end position="256"/>
    </location>
</feature>
<dbReference type="SUPFAM" id="SSF158472">
    <property type="entry name" value="HAMP domain-like"/>
    <property type="match status" value="1"/>
</dbReference>
<keyword evidence="6 17" id="KW-0808">Transferase</keyword>
<dbReference type="PRINTS" id="PR00344">
    <property type="entry name" value="BCTRLSENSOR"/>
</dbReference>
<dbReference type="SMART" id="SM00304">
    <property type="entry name" value="HAMP"/>
    <property type="match status" value="1"/>
</dbReference>
<feature type="transmembrane region" description="Helical" evidence="14">
    <location>
        <begin position="180"/>
        <end position="202"/>
    </location>
</feature>
<dbReference type="InterPro" id="IPR004358">
    <property type="entry name" value="Sig_transdc_His_kin-like_C"/>
</dbReference>
<proteinExistence type="predicted"/>
<dbReference type="CDD" id="cd00082">
    <property type="entry name" value="HisKA"/>
    <property type="match status" value="1"/>
</dbReference>
<dbReference type="Gene3D" id="3.30.565.10">
    <property type="entry name" value="Histidine kinase-like ATPase, C-terminal domain"/>
    <property type="match status" value="1"/>
</dbReference>
<dbReference type="EMBL" id="CP010586">
    <property type="protein sequence ID" value="AKP77481.1"/>
    <property type="molecule type" value="Genomic_DNA"/>
</dbReference>
<dbReference type="InterPro" id="IPR003661">
    <property type="entry name" value="HisK_dim/P_dom"/>
</dbReference>
<evidence type="ECO:0000256" key="1">
    <source>
        <dbReference type="ARBA" id="ARBA00000085"/>
    </source>
</evidence>
<comment type="subcellular location">
    <subcellularLocation>
        <location evidence="2">Cell membrane</location>
        <topology evidence="2">Multi-pass membrane protein</topology>
    </subcellularLocation>
</comment>
<dbReference type="FunFam" id="3.30.565.10:FF:000006">
    <property type="entry name" value="Sensor histidine kinase WalK"/>
    <property type="match status" value="1"/>
</dbReference>
<dbReference type="PANTHER" id="PTHR45528:SF1">
    <property type="entry name" value="SENSOR HISTIDINE KINASE CPXA"/>
    <property type="match status" value="1"/>
</dbReference>
<keyword evidence="11 14" id="KW-1133">Transmembrane helix</keyword>
<feature type="transmembrane region" description="Helical" evidence="14">
    <location>
        <begin position="21"/>
        <end position="42"/>
    </location>
</feature>
<dbReference type="GO" id="GO:0005524">
    <property type="term" value="F:ATP binding"/>
    <property type="evidence" value="ECO:0007669"/>
    <property type="project" value="UniProtKB-KW"/>
</dbReference>
<reference evidence="17 18" key="1">
    <citation type="submission" date="2015-01" db="EMBL/GenBank/DDBJ databases">
        <title>Genome sequence of bacillus megaterium Q3.</title>
        <authorList>
            <person name="Wang Y."/>
            <person name="Luo K."/>
            <person name="Bai L."/>
            <person name="Luo F."/>
        </authorList>
    </citation>
    <scope>NUCLEOTIDE SEQUENCE [LARGE SCALE GENOMIC DNA]</scope>
    <source>
        <strain evidence="17 18">Q3</strain>
    </source>
</reference>
<keyword evidence="10" id="KW-0067">ATP-binding</keyword>
<dbReference type="AlphaFoldDB" id="A0A806TH47"/>
<dbReference type="SUPFAM" id="SSF55874">
    <property type="entry name" value="ATPase domain of HSP90 chaperone/DNA topoisomerase II/histidine kinase"/>
    <property type="match status" value="1"/>
</dbReference>
<dbReference type="Gene3D" id="6.10.340.10">
    <property type="match status" value="1"/>
</dbReference>
<dbReference type="EC" id="2.7.13.3" evidence="3"/>
<evidence type="ECO:0000259" key="15">
    <source>
        <dbReference type="PROSITE" id="PS50109"/>
    </source>
</evidence>
<evidence type="ECO:0000256" key="4">
    <source>
        <dbReference type="ARBA" id="ARBA00022475"/>
    </source>
</evidence>
<accession>A0A806TH47</accession>
<evidence type="ECO:0000256" key="6">
    <source>
        <dbReference type="ARBA" id="ARBA00022679"/>
    </source>
</evidence>
<evidence type="ECO:0000313" key="18">
    <source>
        <dbReference type="Proteomes" id="UP000036410"/>
    </source>
</evidence>
<protein>
    <recommendedName>
        <fullName evidence="3">histidine kinase</fullName>
        <ecNumber evidence="3">2.7.13.3</ecNumber>
    </recommendedName>
</protein>
<evidence type="ECO:0000256" key="14">
    <source>
        <dbReference type="SAM" id="Phobius"/>
    </source>
</evidence>
<dbReference type="Pfam" id="PF02518">
    <property type="entry name" value="HATPase_c"/>
    <property type="match status" value="1"/>
</dbReference>
<keyword evidence="4" id="KW-1003">Cell membrane</keyword>